<comment type="caution">
    <text evidence="1">The sequence shown here is derived from an EMBL/GenBank/DDBJ whole genome shotgun (WGS) entry which is preliminary data.</text>
</comment>
<organism evidence="1 2">
    <name type="scientific">Pedosphaera parvula (strain Ellin514)</name>
    <dbReference type="NCBI Taxonomy" id="320771"/>
    <lineage>
        <taxon>Bacteria</taxon>
        <taxon>Pseudomonadati</taxon>
        <taxon>Verrucomicrobiota</taxon>
        <taxon>Pedosphaerae</taxon>
        <taxon>Pedosphaerales</taxon>
        <taxon>Pedosphaeraceae</taxon>
        <taxon>Pedosphaera</taxon>
    </lineage>
</organism>
<accession>B9XRQ5</accession>
<dbReference type="Proteomes" id="UP000003688">
    <property type="component" value="Unassembled WGS sequence"/>
</dbReference>
<dbReference type="EMBL" id="ABOX02000067">
    <property type="protein sequence ID" value="EEF57470.1"/>
    <property type="molecule type" value="Genomic_DNA"/>
</dbReference>
<gene>
    <name evidence="1" type="ORF">Cflav_PD0504</name>
</gene>
<evidence type="ECO:0000313" key="2">
    <source>
        <dbReference type="Proteomes" id="UP000003688"/>
    </source>
</evidence>
<evidence type="ECO:0000313" key="1">
    <source>
        <dbReference type="EMBL" id="EEF57470.1"/>
    </source>
</evidence>
<keyword evidence="2" id="KW-1185">Reference proteome</keyword>
<proteinExistence type="predicted"/>
<reference evidence="1 2" key="1">
    <citation type="journal article" date="2011" name="J. Bacteriol.">
        <title>Genome sequence of 'Pedosphaera parvula' Ellin514, an aerobic Verrucomicrobial isolate from pasture soil.</title>
        <authorList>
            <person name="Kant R."/>
            <person name="van Passel M.W."/>
            <person name="Sangwan P."/>
            <person name="Palva A."/>
            <person name="Lucas S."/>
            <person name="Copeland A."/>
            <person name="Lapidus A."/>
            <person name="Glavina Del Rio T."/>
            <person name="Dalin E."/>
            <person name="Tice H."/>
            <person name="Bruce D."/>
            <person name="Goodwin L."/>
            <person name="Pitluck S."/>
            <person name="Chertkov O."/>
            <person name="Larimer F.W."/>
            <person name="Land M.L."/>
            <person name="Hauser L."/>
            <person name="Brettin T.S."/>
            <person name="Detter J.C."/>
            <person name="Han S."/>
            <person name="de Vos W.M."/>
            <person name="Janssen P.H."/>
            <person name="Smidt H."/>
        </authorList>
    </citation>
    <scope>NUCLEOTIDE SEQUENCE [LARGE SCALE GENOMIC DNA]</scope>
    <source>
        <strain evidence="1 2">Ellin514</strain>
    </source>
</reference>
<dbReference type="AlphaFoldDB" id="B9XRQ5"/>
<name>B9XRQ5_PEDPL</name>
<protein>
    <submittedName>
        <fullName evidence="1">Uncharacterized protein</fullName>
    </submittedName>
</protein>
<sequence>MSRFQKQVGRSVNQMQANQYPFKCAVKRRLPDEFKNLIWTVVNSNAPPRLQ</sequence>